<gene>
    <name evidence="2" type="ORF">PDIGIT_LOCUS12890</name>
</gene>
<keyword evidence="3" id="KW-1185">Reference proteome</keyword>
<dbReference type="EMBL" id="CAOQHR010000009">
    <property type="protein sequence ID" value="CAI6339727.1"/>
    <property type="molecule type" value="Genomic_DNA"/>
</dbReference>
<protein>
    <submittedName>
        <fullName evidence="2">Uncharacterized protein</fullName>
    </submittedName>
</protein>
<dbReference type="AlphaFoldDB" id="A0A9W4XYH8"/>
<evidence type="ECO:0000256" key="1">
    <source>
        <dbReference type="SAM" id="MobiDB-lite"/>
    </source>
</evidence>
<evidence type="ECO:0000313" key="3">
    <source>
        <dbReference type="Proteomes" id="UP001152607"/>
    </source>
</evidence>
<comment type="caution">
    <text evidence="2">The sequence shown here is derived from an EMBL/GenBank/DDBJ whole genome shotgun (WGS) entry which is preliminary data.</text>
</comment>
<reference evidence="2" key="1">
    <citation type="submission" date="2023-01" db="EMBL/GenBank/DDBJ databases">
        <authorList>
            <person name="Van Ghelder C."/>
            <person name="Rancurel C."/>
        </authorList>
    </citation>
    <scope>NUCLEOTIDE SEQUENCE</scope>
    <source>
        <strain evidence="2">CNCM I-4278</strain>
    </source>
</reference>
<name>A0A9W4XYH8_9PLEO</name>
<evidence type="ECO:0000313" key="2">
    <source>
        <dbReference type="EMBL" id="CAI6339727.1"/>
    </source>
</evidence>
<sequence>MHYHRPSITIIALSRKQKPVKTRTASNPIQAVLNPTSLPSPKKITHESTFHNQTPVGTK</sequence>
<dbReference type="Proteomes" id="UP001152607">
    <property type="component" value="Unassembled WGS sequence"/>
</dbReference>
<feature type="compositionally biased region" description="Polar residues" evidence="1">
    <location>
        <begin position="50"/>
        <end position="59"/>
    </location>
</feature>
<proteinExistence type="predicted"/>
<feature type="region of interest" description="Disordered" evidence="1">
    <location>
        <begin position="31"/>
        <end position="59"/>
    </location>
</feature>
<accession>A0A9W4XYH8</accession>
<organism evidence="2 3">
    <name type="scientific">Periconia digitata</name>
    <dbReference type="NCBI Taxonomy" id="1303443"/>
    <lineage>
        <taxon>Eukaryota</taxon>
        <taxon>Fungi</taxon>
        <taxon>Dikarya</taxon>
        <taxon>Ascomycota</taxon>
        <taxon>Pezizomycotina</taxon>
        <taxon>Dothideomycetes</taxon>
        <taxon>Pleosporomycetidae</taxon>
        <taxon>Pleosporales</taxon>
        <taxon>Massarineae</taxon>
        <taxon>Periconiaceae</taxon>
        <taxon>Periconia</taxon>
    </lineage>
</organism>